<evidence type="ECO:0000313" key="4">
    <source>
        <dbReference type="Proteomes" id="UP000762676"/>
    </source>
</evidence>
<keyword evidence="4" id="KW-1185">Reference proteome</keyword>
<gene>
    <name evidence="3" type="ORF">ElyMa_005494300</name>
</gene>
<proteinExistence type="predicted"/>
<reference evidence="3 4" key="1">
    <citation type="journal article" date="2021" name="Elife">
        <title>Chloroplast acquisition without the gene transfer in kleptoplastic sea slugs, Plakobranchus ocellatus.</title>
        <authorList>
            <person name="Maeda T."/>
            <person name="Takahashi S."/>
            <person name="Yoshida T."/>
            <person name="Shimamura S."/>
            <person name="Takaki Y."/>
            <person name="Nagai Y."/>
            <person name="Toyoda A."/>
            <person name="Suzuki Y."/>
            <person name="Arimoto A."/>
            <person name="Ishii H."/>
            <person name="Satoh N."/>
            <person name="Nishiyama T."/>
            <person name="Hasebe M."/>
            <person name="Maruyama T."/>
            <person name="Minagawa J."/>
            <person name="Obokata J."/>
            <person name="Shigenobu S."/>
        </authorList>
    </citation>
    <scope>NUCLEOTIDE SEQUENCE [LARGE SCALE GENOMIC DNA]</scope>
</reference>
<feature type="region of interest" description="Disordered" evidence="2">
    <location>
        <begin position="18"/>
        <end position="45"/>
    </location>
</feature>
<dbReference type="Pfam" id="PF23625">
    <property type="entry name" value="UIM_2"/>
    <property type="match status" value="3"/>
</dbReference>
<sequence length="82" mass="9374">MLDSFCKARAIAASLRYGEETAATDSNITPSSRPAQPLPVPKDDDLQMVLELSRQEQEEEEKKRKQEEEELQKILELSLLEK</sequence>
<keyword evidence="1" id="KW-0175">Coiled coil</keyword>
<name>A0AAV4ESC2_9GAST</name>
<dbReference type="PROSITE" id="PS50330">
    <property type="entry name" value="UIM"/>
    <property type="match status" value="1"/>
</dbReference>
<feature type="coiled-coil region" evidence="1">
    <location>
        <begin position="49"/>
        <end position="77"/>
    </location>
</feature>
<evidence type="ECO:0000256" key="1">
    <source>
        <dbReference type="SAM" id="Coils"/>
    </source>
</evidence>
<comment type="caution">
    <text evidence="3">The sequence shown here is derived from an EMBL/GenBank/DDBJ whole genome shotgun (WGS) entry which is preliminary data.</text>
</comment>
<dbReference type="InterPro" id="IPR003903">
    <property type="entry name" value="UIM_dom"/>
</dbReference>
<dbReference type="AlphaFoldDB" id="A0AAV4ESC2"/>
<organism evidence="3 4">
    <name type="scientific">Elysia marginata</name>
    <dbReference type="NCBI Taxonomy" id="1093978"/>
    <lineage>
        <taxon>Eukaryota</taxon>
        <taxon>Metazoa</taxon>
        <taxon>Spiralia</taxon>
        <taxon>Lophotrochozoa</taxon>
        <taxon>Mollusca</taxon>
        <taxon>Gastropoda</taxon>
        <taxon>Heterobranchia</taxon>
        <taxon>Euthyneura</taxon>
        <taxon>Panpulmonata</taxon>
        <taxon>Sacoglossa</taxon>
        <taxon>Placobranchoidea</taxon>
        <taxon>Plakobranchidae</taxon>
        <taxon>Elysia</taxon>
    </lineage>
</organism>
<evidence type="ECO:0000313" key="3">
    <source>
        <dbReference type="EMBL" id="GFR63942.1"/>
    </source>
</evidence>
<protein>
    <submittedName>
        <fullName evidence="3">Ankyrin repeat domain-containing protein 13D</fullName>
    </submittedName>
</protein>
<feature type="compositionally biased region" description="Polar residues" evidence="2">
    <location>
        <begin position="23"/>
        <end position="34"/>
    </location>
</feature>
<evidence type="ECO:0000256" key="2">
    <source>
        <dbReference type="SAM" id="MobiDB-lite"/>
    </source>
</evidence>
<dbReference type="EMBL" id="BMAT01010958">
    <property type="protein sequence ID" value="GFR63942.1"/>
    <property type="molecule type" value="Genomic_DNA"/>
</dbReference>
<dbReference type="Proteomes" id="UP000762676">
    <property type="component" value="Unassembled WGS sequence"/>
</dbReference>
<accession>A0AAV4ESC2</accession>